<gene>
    <name evidence="2" type="ORF">RHGRI_025228</name>
</gene>
<keyword evidence="1" id="KW-1133">Transmembrane helix</keyword>
<evidence type="ECO:0000313" key="3">
    <source>
        <dbReference type="Proteomes" id="UP000823749"/>
    </source>
</evidence>
<reference evidence="2" key="1">
    <citation type="submission" date="2020-08" db="EMBL/GenBank/DDBJ databases">
        <title>Plant Genome Project.</title>
        <authorList>
            <person name="Zhang R.-G."/>
        </authorList>
    </citation>
    <scope>NUCLEOTIDE SEQUENCE</scope>
    <source>
        <strain evidence="2">WSP0</strain>
        <tissue evidence="2">Leaf</tissue>
    </source>
</reference>
<comment type="caution">
    <text evidence="2">The sequence shown here is derived from an EMBL/GenBank/DDBJ whole genome shotgun (WGS) entry which is preliminary data.</text>
</comment>
<dbReference type="EMBL" id="JACTNZ010000008">
    <property type="protein sequence ID" value="KAG5538069.1"/>
    <property type="molecule type" value="Genomic_DNA"/>
</dbReference>
<accession>A0AAV6JHP3</accession>
<keyword evidence="1" id="KW-0812">Transmembrane</keyword>
<dbReference type="Proteomes" id="UP000823749">
    <property type="component" value="Chromosome 8"/>
</dbReference>
<evidence type="ECO:0000256" key="1">
    <source>
        <dbReference type="SAM" id="Phobius"/>
    </source>
</evidence>
<protein>
    <submittedName>
        <fullName evidence="2">Uncharacterized protein</fullName>
    </submittedName>
</protein>
<name>A0AAV6JHP3_9ERIC</name>
<feature type="transmembrane region" description="Helical" evidence="1">
    <location>
        <begin position="104"/>
        <end position="129"/>
    </location>
</feature>
<evidence type="ECO:0000313" key="2">
    <source>
        <dbReference type="EMBL" id="KAG5538069.1"/>
    </source>
</evidence>
<dbReference type="AlphaFoldDB" id="A0AAV6JHP3"/>
<keyword evidence="1" id="KW-0472">Membrane</keyword>
<keyword evidence="3" id="KW-1185">Reference proteome</keyword>
<organism evidence="2 3">
    <name type="scientific">Rhododendron griersonianum</name>
    <dbReference type="NCBI Taxonomy" id="479676"/>
    <lineage>
        <taxon>Eukaryota</taxon>
        <taxon>Viridiplantae</taxon>
        <taxon>Streptophyta</taxon>
        <taxon>Embryophyta</taxon>
        <taxon>Tracheophyta</taxon>
        <taxon>Spermatophyta</taxon>
        <taxon>Magnoliopsida</taxon>
        <taxon>eudicotyledons</taxon>
        <taxon>Gunneridae</taxon>
        <taxon>Pentapetalae</taxon>
        <taxon>asterids</taxon>
        <taxon>Ericales</taxon>
        <taxon>Ericaceae</taxon>
        <taxon>Ericoideae</taxon>
        <taxon>Rhodoreae</taxon>
        <taxon>Rhododendron</taxon>
    </lineage>
</organism>
<sequence>MSGVPIKFQLWYDFIPSSSPSPIYFFRPLPSYVCSRISVTSTRGSRLEFTAGLSDFCLTARGLSSLDGAYGVGSRRGRRWAARYSPNGLVQRPRQFGCSGFRFSLPWVACGGLVDVGGEFLAAVVVVLSNAVDGDSIGLGFGFSFGLCFYCCIWTSMRFGVCAVYCFI</sequence>
<feature type="transmembrane region" description="Helical" evidence="1">
    <location>
        <begin position="141"/>
        <end position="167"/>
    </location>
</feature>
<proteinExistence type="predicted"/>